<dbReference type="InterPro" id="IPR047949">
    <property type="entry name" value="PPS1_DSP"/>
</dbReference>
<dbReference type="InterPro" id="IPR000387">
    <property type="entry name" value="Tyr_Pase_dom"/>
</dbReference>
<evidence type="ECO:0000256" key="1">
    <source>
        <dbReference type="ARBA" id="ARBA00022801"/>
    </source>
</evidence>
<keyword evidence="4" id="KW-0812">Transmembrane</keyword>
<feature type="region of interest" description="Disordered" evidence="3">
    <location>
        <begin position="938"/>
        <end position="969"/>
    </location>
</feature>
<proteinExistence type="predicted"/>
<feature type="transmembrane region" description="Helical" evidence="4">
    <location>
        <begin position="75"/>
        <end position="99"/>
    </location>
</feature>
<dbReference type="PROSITE" id="PS50056">
    <property type="entry name" value="TYR_PHOSPHATASE_2"/>
    <property type="match status" value="1"/>
</dbReference>
<feature type="domain" description="Tyrosine-protein phosphatase" evidence="5">
    <location>
        <begin position="988"/>
        <end position="1174"/>
    </location>
</feature>
<keyword evidence="8" id="KW-1185">Reference proteome</keyword>
<gene>
    <name evidence="7" type="ORF">ONZ51_g866</name>
</gene>
<name>A0AAD7XGD5_9APHY</name>
<feature type="compositionally biased region" description="Polar residues" evidence="3">
    <location>
        <begin position="737"/>
        <end position="753"/>
    </location>
</feature>
<dbReference type="InterPro" id="IPR053239">
    <property type="entry name" value="Dual_spec_PTase"/>
</dbReference>
<feature type="domain" description="Tyrosine specific protein phosphatases" evidence="6">
    <location>
        <begin position="1085"/>
        <end position="1161"/>
    </location>
</feature>
<dbReference type="EMBL" id="JAPEVG010000011">
    <property type="protein sequence ID" value="KAJ8496815.1"/>
    <property type="molecule type" value="Genomic_DNA"/>
</dbReference>
<dbReference type="InterPro" id="IPR020422">
    <property type="entry name" value="TYR_PHOSPHATASE_DUAL_dom"/>
</dbReference>
<protein>
    <submittedName>
        <fullName evidence="7">Uncharacterized protein</fullName>
    </submittedName>
</protein>
<dbReference type="PANTHER" id="PTHR47550:SF1">
    <property type="entry name" value="DUAL SPECIFICITY PROTEIN PHOSPHATASE PPS1"/>
    <property type="match status" value="1"/>
</dbReference>
<evidence type="ECO:0000256" key="3">
    <source>
        <dbReference type="SAM" id="MobiDB-lite"/>
    </source>
</evidence>
<sequence>MSMGARAVRESLQPEYVRACERSTRLGLPANASESMHGQGQATTVFWRLARPIPCWHPPIKNPSTASLISSTTNLILLLLVLYRSLLILPLSVMFTVAVQDDSNTTHGLDYPTSFLDSLPVLRPRPEPHPPIRALTATQFSDLHYAHLTGHAPDHVLFPFLHGLEGDNEQQNSFFASARPKGDVPRFRGLVWVACDEDEDAICDVDELDDDDDDYSSSSSLDSFGPTDIDEDVPMQLDPTVEGPMMNGCPPPEPIDKTPITPPPVAITAGQLPHNSSSSTQTKPSFLTCSFRPRELLRTRTDERGTANVFVEPKIPDGISLRNFGIQVVSTIVASCGVGGRLGALSRRGLFRMRMEATSRTASLFTEGVACMALGMSSTPPGPEQTAADLPLPEVVPLQLFACIDCAPPRLHALAVAVSALGGFPIYATISDIVVYSPRGITRSAIAVAEKFKQAVELKLQERRARAPNPDALVVYNVFVLDASASEMAEKLPHLVVRTEDAYHSGAHTDGTDAHTHGEGDDVNRLLRANTIDFAQREKDEMRDLTQASEIVSVVDPESGIDPISLAGSNTASHWEPSVGQIFLGNSNDVPLPPDRRIRMRTLRNDEDDEDTFDWRTNDPGQGYGYDICIECHDYAPFPTSAHLRAAEEHLRVLEKRWIERCVADVDSVDSKDPIPLRPPPSASHVVHLPFPSSPASSVVTVNTLLPFIAFLERLMQPVSGAPLTYAAVHEQLSPPRAQNSYDVHSRRNTSAGFTPSSLPPPSSFPTSFFPPSPSTPSSAYTRVRPTSGPPVPLRTRPVKILIYSADGYTESSVLALCILMAIRGISLPEAYLTLQVEKRRSFFVYQSDLGVLRRVEARLEKERAAQNQNENVAVGTSSSRSQPSGQIGSDGVPQAQSPQGWVRSLGRAAAKSVSFVGPPAVGDSADGTNALAAVNPMRTRSESEADATGVQTPTPGRPRAHTMPPTRVPPWRDHQAWFNDPRFDGSFPSRVLPFLYLGNLNHASNAFMLHALGITHVVSVGECALVPPPHLDGANAAAAGAMSCSLPNPGAQFVQGKGPGGQGSLWIEEREGRIKVLDIKGVCDDGIDTLEPQLEPICEWIDRARQEGGKVLVHCRVGVSRSATVTIAYVMKHLSLPLVDAYLIVRSRRLSVLIQPNMRLLYNLLGWEVRLARERAEAALSEDKCQGMSDEEKEERRRTRLRCELARALNWPFLAKEVHALNEKYLH</sequence>
<evidence type="ECO:0000256" key="4">
    <source>
        <dbReference type="SAM" id="Phobius"/>
    </source>
</evidence>
<dbReference type="InterPro" id="IPR029021">
    <property type="entry name" value="Prot-tyrosine_phosphatase-like"/>
</dbReference>
<keyword evidence="2" id="KW-0904">Protein phosphatase</keyword>
<feature type="region of interest" description="Disordered" evidence="3">
    <location>
        <begin position="207"/>
        <end position="232"/>
    </location>
</feature>
<dbReference type="PROSITE" id="PS50054">
    <property type="entry name" value="TYR_PHOSPHATASE_DUAL"/>
    <property type="match status" value="1"/>
</dbReference>
<dbReference type="PROSITE" id="PS00383">
    <property type="entry name" value="TYR_PHOSPHATASE_1"/>
    <property type="match status" value="1"/>
</dbReference>
<reference evidence="7" key="1">
    <citation type="submission" date="2022-11" db="EMBL/GenBank/DDBJ databases">
        <title>Genome Sequence of Cubamyces cubensis.</title>
        <authorList>
            <person name="Buettner E."/>
        </authorList>
    </citation>
    <scope>NUCLEOTIDE SEQUENCE</scope>
    <source>
        <strain evidence="7">MPL-01</strain>
    </source>
</reference>
<dbReference type="Pfam" id="PF00782">
    <property type="entry name" value="DSPc"/>
    <property type="match status" value="1"/>
</dbReference>
<dbReference type="InterPro" id="IPR000340">
    <property type="entry name" value="Dual-sp_phosphatase_cat-dom"/>
</dbReference>
<evidence type="ECO:0000259" key="6">
    <source>
        <dbReference type="PROSITE" id="PS50056"/>
    </source>
</evidence>
<dbReference type="InterPro" id="IPR016130">
    <property type="entry name" value="Tyr_Pase_AS"/>
</dbReference>
<dbReference type="GO" id="GO:0033260">
    <property type="term" value="P:nuclear DNA replication"/>
    <property type="evidence" value="ECO:0007669"/>
    <property type="project" value="InterPro"/>
</dbReference>
<evidence type="ECO:0000313" key="7">
    <source>
        <dbReference type="EMBL" id="KAJ8496815.1"/>
    </source>
</evidence>
<dbReference type="SMART" id="SM00195">
    <property type="entry name" value="DSPc"/>
    <property type="match status" value="1"/>
</dbReference>
<dbReference type="CDD" id="cd14516">
    <property type="entry name" value="DSP_fungal_PPS1"/>
    <property type="match status" value="1"/>
</dbReference>
<evidence type="ECO:0000256" key="2">
    <source>
        <dbReference type="ARBA" id="ARBA00022912"/>
    </source>
</evidence>
<dbReference type="GO" id="GO:0008138">
    <property type="term" value="F:protein tyrosine/serine/threonine phosphatase activity"/>
    <property type="evidence" value="ECO:0007669"/>
    <property type="project" value="InterPro"/>
</dbReference>
<feature type="compositionally biased region" description="Polar residues" evidence="3">
    <location>
        <begin position="867"/>
        <end position="888"/>
    </location>
</feature>
<dbReference type="SUPFAM" id="SSF52799">
    <property type="entry name" value="(Phosphotyrosine protein) phosphatases II"/>
    <property type="match status" value="2"/>
</dbReference>
<evidence type="ECO:0000313" key="8">
    <source>
        <dbReference type="Proteomes" id="UP001215151"/>
    </source>
</evidence>
<feature type="region of interest" description="Disordered" evidence="3">
    <location>
        <begin position="867"/>
        <end position="901"/>
    </location>
</feature>
<dbReference type="AlphaFoldDB" id="A0AAD7XGD5"/>
<keyword evidence="4" id="KW-0472">Membrane</keyword>
<keyword evidence="4" id="KW-1133">Transmembrane helix</keyword>
<organism evidence="7 8">
    <name type="scientific">Trametes cubensis</name>
    <dbReference type="NCBI Taxonomy" id="1111947"/>
    <lineage>
        <taxon>Eukaryota</taxon>
        <taxon>Fungi</taxon>
        <taxon>Dikarya</taxon>
        <taxon>Basidiomycota</taxon>
        <taxon>Agaricomycotina</taxon>
        <taxon>Agaricomycetes</taxon>
        <taxon>Polyporales</taxon>
        <taxon>Polyporaceae</taxon>
        <taxon>Trametes</taxon>
    </lineage>
</organism>
<feature type="region of interest" description="Disordered" evidence="3">
    <location>
        <begin position="737"/>
        <end position="790"/>
    </location>
</feature>
<evidence type="ECO:0000259" key="5">
    <source>
        <dbReference type="PROSITE" id="PS50054"/>
    </source>
</evidence>
<feature type="compositionally biased region" description="Pro residues" evidence="3">
    <location>
        <begin position="758"/>
        <end position="775"/>
    </location>
</feature>
<dbReference type="Proteomes" id="UP001215151">
    <property type="component" value="Unassembled WGS sequence"/>
</dbReference>
<dbReference type="Gene3D" id="3.90.190.10">
    <property type="entry name" value="Protein tyrosine phosphatase superfamily"/>
    <property type="match status" value="1"/>
</dbReference>
<dbReference type="GO" id="GO:0005634">
    <property type="term" value="C:nucleus"/>
    <property type="evidence" value="ECO:0007669"/>
    <property type="project" value="GOC"/>
</dbReference>
<dbReference type="PANTHER" id="PTHR47550">
    <property type="entry name" value="DUAL SPECIFICITY PROTEIN PHOSPHATASE PPS1"/>
    <property type="match status" value="1"/>
</dbReference>
<comment type="caution">
    <text evidence="7">The sequence shown here is derived from an EMBL/GenBank/DDBJ whole genome shotgun (WGS) entry which is preliminary data.</text>
</comment>
<keyword evidence="1" id="KW-0378">Hydrolase</keyword>
<accession>A0AAD7XGD5</accession>